<feature type="transmembrane region" description="Helical" evidence="1">
    <location>
        <begin position="261"/>
        <end position="282"/>
    </location>
</feature>
<feature type="transmembrane region" description="Helical" evidence="1">
    <location>
        <begin position="85"/>
        <end position="103"/>
    </location>
</feature>
<dbReference type="EMBL" id="HBHI01002547">
    <property type="protein sequence ID" value="CAD9657466.1"/>
    <property type="molecule type" value="Transcribed_RNA"/>
</dbReference>
<keyword evidence="1" id="KW-0472">Membrane</keyword>
<evidence type="ECO:0000256" key="1">
    <source>
        <dbReference type="SAM" id="Phobius"/>
    </source>
</evidence>
<feature type="transmembrane region" description="Helical" evidence="1">
    <location>
        <begin position="162"/>
        <end position="183"/>
    </location>
</feature>
<protein>
    <submittedName>
        <fullName evidence="2">Uncharacterized protein</fullName>
    </submittedName>
</protein>
<proteinExistence type="predicted"/>
<name>A0A7S2VZH6_9STRA</name>
<reference evidence="2" key="1">
    <citation type="submission" date="2021-01" db="EMBL/GenBank/DDBJ databases">
        <authorList>
            <person name="Corre E."/>
            <person name="Pelletier E."/>
            <person name="Niang G."/>
            <person name="Scheremetjew M."/>
            <person name="Finn R."/>
            <person name="Kale V."/>
            <person name="Holt S."/>
            <person name="Cochrane G."/>
            <person name="Meng A."/>
            <person name="Brown T."/>
            <person name="Cohen L."/>
        </authorList>
    </citation>
    <scope>NUCLEOTIDE SEQUENCE</scope>
    <source>
        <strain evidence="2">CCMP1452</strain>
    </source>
</reference>
<feature type="transmembrane region" description="Helical" evidence="1">
    <location>
        <begin position="50"/>
        <end position="73"/>
    </location>
</feature>
<keyword evidence="1" id="KW-0812">Transmembrane</keyword>
<keyword evidence="1" id="KW-1133">Transmembrane helix</keyword>
<organism evidence="2">
    <name type="scientific">Eucampia antarctica</name>
    <dbReference type="NCBI Taxonomy" id="49252"/>
    <lineage>
        <taxon>Eukaryota</taxon>
        <taxon>Sar</taxon>
        <taxon>Stramenopiles</taxon>
        <taxon>Ochrophyta</taxon>
        <taxon>Bacillariophyta</taxon>
        <taxon>Mediophyceae</taxon>
        <taxon>Biddulphiophycidae</taxon>
        <taxon>Hemiaulales</taxon>
        <taxon>Hemiaulaceae</taxon>
        <taxon>Eucampia</taxon>
    </lineage>
</organism>
<dbReference type="AlphaFoldDB" id="A0A7S2VZH6"/>
<evidence type="ECO:0000313" key="2">
    <source>
        <dbReference type="EMBL" id="CAD9657466.1"/>
    </source>
</evidence>
<feature type="transmembrane region" description="Helical" evidence="1">
    <location>
        <begin position="203"/>
        <end position="219"/>
    </location>
</feature>
<accession>A0A7S2VZH6</accession>
<gene>
    <name evidence="2" type="ORF">EANT1437_LOCUS1267</name>
</gene>
<feature type="transmembrane region" description="Helical" evidence="1">
    <location>
        <begin position="109"/>
        <end position="129"/>
    </location>
</feature>
<sequence>MASMMMKSGSSMDMAGPATLSSVLTRFVGTTSNADFSQFFPTLITPSNPVFLVWPIIAISQVLTLAASSVLATLHRRPIFEQHELTALSLSNLLATWWIIISSQATAGMLPLGSALILPLVPLLSGYALRKKNNNDNTYYGIGNNGISGGRKKKRDIVRTKASNFVFQLFSSFTTIASLLALTVELQHGNRLFPSLFYHKPEVSSLVFLAGYFGIVARGRSGSGGGKNKVVKRSVNAVAIMGILAKRIMDANAVPGGVMHLLTSLSFWITSLIAAQATAQLFF</sequence>